<dbReference type="Proteomes" id="UP001597375">
    <property type="component" value="Unassembled WGS sequence"/>
</dbReference>
<proteinExistence type="predicted"/>
<comment type="caution">
    <text evidence="1">The sequence shown here is derived from an EMBL/GenBank/DDBJ whole genome shotgun (WGS) entry which is preliminary data.</text>
</comment>
<gene>
    <name evidence="1" type="ORF">ACFSSA_05825</name>
</gene>
<name>A0ABW5D874_9BACT</name>
<dbReference type="RefSeq" id="WP_386819189.1">
    <property type="nucleotide sequence ID" value="NZ_JBHUIT010000003.1"/>
</dbReference>
<sequence>MEHEKDWNSDDATWQLLGKAEPREASARFADDTLRALRQLPERDPWWNIFVKASPWVAVGACGVFAAMLFVSPAETKVSQPIVTTKVSQEDKWVVIEDAARVEMLSAAVDHMDKFSDQELVTLIGF</sequence>
<reference evidence="2" key="1">
    <citation type="journal article" date="2019" name="Int. J. Syst. Evol. Microbiol.">
        <title>The Global Catalogue of Microorganisms (GCM) 10K type strain sequencing project: providing services to taxonomists for standard genome sequencing and annotation.</title>
        <authorList>
            <consortium name="The Broad Institute Genomics Platform"/>
            <consortium name="The Broad Institute Genome Sequencing Center for Infectious Disease"/>
            <person name="Wu L."/>
            <person name="Ma J."/>
        </authorList>
    </citation>
    <scope>NUCLEOTIDE SEQUENCE [LARGE SCALE GENOMIC DNA]</scope>
    <source>
        <strain evidence="2">CGMCC 4.7106</strain>
    </source>
</reference>
<evidence type="ECO:0008006" key="3">
    <source>
        <dbReference type="Google" id="ProtNLM"/>
    </source>
</evidence>
<organism evidence="1 2">
    <name type="scientific">Luteolibacter algae</name>
    <dbReference type="NCBI Taxonomy" id="454151"/>
    <lineage>
        <taxon>Bacteria</taxon>
        <taxon>Pseudomonadati</taxon>
        <taxon>Verrucomicrobiota</taxon>
        <taxon>Verrucomicrobiia</taxon>
        <taxon>Verrucomicrobiales</taxon>
        <taxon>Verrucomicrobiaceae</taxon>
        <taxon>Luteolibacter</taxon>
    </lineage>
</organism>
<dbReference type="EMBL" id="JBHUIT010000003">
    <property type="protein sequence ID" value="MFD2256184.1"/>
    <property type="molecule type" value="Genomic_DNA"/>
</dbReference>
<evidence type="ECO:0000313" key="1">
    <source>
        <dbReference type="EMBL" id="MFD2256184.1"/>
    </source>
</evidence>
<keyword evidence="2" id="KW-1185">Reference proteome</keyword>
<protein>
    <recommendedName>
        <fullName evidence="3">Anti-sigma factor</fullName>
    </recommendedName>
</protein>
<evidence type="ECO:0000313" key="2">
    <source>
        <dbReference type="Proteomes" id="UP001597375"/>
    </source>
</evidence>
<accession>A0ABW5D874</accession>